<feature type="domain" description="Helix-hairpin-helix DNA-binding motif class 1" evidence="7">
    <location>
        <begin position="73"/>
        <end position="92"/>
    </location>
</feature>
<comment type="domain">
    <text evidence="6">Has three domains with a flexible linker between the domains II and III and assumes an 'L' shape. Domain III is highly mobile and contacts RuvB.</text>
</comment>
<evidence type="ECO:0000256" key="4">
    <source>
        <dbReference type="ARBA" id="ARBA00023172"/>
    </source>
</evidence>
<dbReference type="GO" id="GO:0005737">
    <property type="term" value="C:cytoplasm"/>
    <property type="evidence" value="ECO:0007669"/>
    <property type="project" value="UniProtKB-SubCell"/>
</dbReference>
<comment type="subcellular location">
    <subcellularLocation>
        <location evidence="6">Cytoplasm</location>
    </subcellularLocation>
</comment>
<dbReference type="InterPro" id="IPR012340">
    <property type="entry name" value="NA-bd_OB-fold"/>
</dbReference>
<dbReference type="GO" id="GO:0005524">
    <property type="term" value="F:ATP binding"/>
    <property type="evidence" value="ECO:0007669"/>
    <property type="project" value="InterPro"/>
</dbReference>
<keyword evidence="8" id="KW-0378">Hydrolase</keyword>
<dbReference type="Gene3D" id="2.40.50.140">
    <property type="entry name" value="Nucleic acid-binding proteins"/>
    <property type="match status" value="1"/>
</dbReference>
<dbReference type="GO" id="GO:0000400">
    <property type="term" value="F:four-way junction DNA binding"/>
    <property type="evidence" value="ECO:0007669"/>
    <property type="project" value="UniProtKB-UniRule"/>
</dbReference>
<dbReference type="SMART" id="SM00278">
    <property type="entry name" value="HhH1"/>
    <property type="match status" value="2"/>
</dbReference>
<keyword evidence="3 6" id="KW-0238">DNA-binding</keyword>
<evidence type="ECO:0000256" key="6">
    <source>
        <dbReference type="HAMAP-Rule" id="MF_00031"/>
    </source>
</evidence>
<evidence type="ECO:0000259" key="7">
    <source>
        <dbReference type="SMART" id="SM00278"/>
    </source>
</evidence>
<evidence type="ECO:0000256" key="5">
    <source>
        <dbReference type="ARBA" id="ARBA00023204"/>
    </source>
</evidence>
<keyword evidence="1 6" id="KW-0963">Cytoplasm</keyword>
<dbReference type="GeneID" id="93876312"/>
<dbReference type="InterPro" id="IPR010994">
    <property type="entry name" value="RuvA_2-like"/>
</dbReference>
<dbReference type="GO" id="GO:0006281">
    <property type="term" value="P:DNA repair"/>
    <property type="evidence" value="ECO:0007669"/>
    <property type="project" value="UniProtKB-UniRule"/>
</dbReference>
<dbReference type="EMBL" id="CP002376">
    <property type="protein sequence ID" value="AEZ59805.1"/>
    <property type="molecule type" value="Genomic_DNA"/>
</dbReference>
<dbReference type="GO" id="GO:0006310">
    <property type="term" value="P:DNA recombination"/>
    <property type="evidence" value="ECO:0007669"/>
    <property type="project" value="UniProtKB-UniRule"/>
</dbReference>
<dbReference type="SUPFAM" id="SSF50249">
    <property type="entry name" value="Nucleic acid-binding proteins"/>
    <property type="match status" value="1"/>
</dbReference>
<feature type="region of interest" description="Domain III" evidence="6">
    <location>
        <begin position="159"/>
        <end position="227"/>
    </location>
</feature>
<evidence type="ECO:0000256" key="3">
    <source>
        <dbReference type="ARBA" id="ARBA00023125"/>
    </source>
</evidence>
<comment type="subunit">
    <text evidence="6">Homotetramer. Forms an RuvA(8)-RuvB(12)-Holliday junction (HJ) complex. HJ DNA is sandwiched between 2 RuvA tetramers; dsDNA enters through RuvA and exits via RuvB. An RuvB hexamer assembles on each DNA strand where it exits the tetramer. Each RuvB hexamer is contacted by two RuvA subunits (via domain III) on 2 adjacent RuvB subunits; this complex drives branch migration. In the full resolvosome a probable DNA-RuvA(4)-RuvB(12)-RuvC(2) complex forms which resolves the HJ.</text>
</comment>
<comment type="caution">
    <text evidence="6">Lacks conserved residue(s) required for the propagation of feature annotation.</text>
</comment>
<dbReference type="InterPro" id="IPR000085">
    <property type="entry name" value="RuvA"/>
</dbReference>
<gene>
    <name evidence="6 8" type="primary">ruvA</name>
    <name evidence="8" type="ordered locus">TPEGAU_0543</name>
</gene>
<dbReference type="GO" id="GO:0009378">
    <property type="term" value="F:four-way junction helicase activity"/>
    <property type="evidence" value="ECO:0007669"/>
    <property type="project" value="InterPro"/>
</dbReference>
<dbReference type="GO" id="GO:0048476">
    <property type="term" value="C:Holliday junction resolvase complex"/>
    <property type="evidence" value="ECO:0007669"/>
    <property type="project" value="UniProtKB-UniRule"/>
</dbReference>
<keyword evidence="5 6" id="KW-0234">DNA repair</keyword>
<dbReference type="AlphaFoldDB" id="A0AAU8PH59"/>
<organism evidence="8 9">
    <name type="scientific">Treponema pallidum subsp. pertenue (strain Gauthier)</name>
    <dbReference type="NCBI Taxonomy" id="491080"/>
    <lineage>
        <taxon>Bacteria</taxon>
        <taxon>Pseudomonadati</taxon>
        <taxon>Spirochaetota</taxon>
        <taxon>Spirochaetia</taxon>
        <taxon>Spirochaetales</taxon>
        <taxon>Treponemataceae</taxon>
        <taxon>Treponema</taxon>
    </lineage>
</organism>
<accession>A0AAU8PH59</accession>
<reference evidence="9" key="1">
    <citation type="journal article" date="2012" name="PLoS Negl. Trop. Dis.">
        <title>Whole genome sequences of three Treponema pallidum ssp. pertenue strains: yaws and syphilis treponemes differ in less than 0.2% of the genome sequence.</title>
        <authorList>
            <person name="Cejkova D."/>
            <person name="Zobanikova M."/>
            <person name="Chen L."/>
            <person name="Pospisilova P."/>
            <person name="Strouhal M."/>
            <person name="Qin X."/>
            <person name="Mikalova L."/>
            <person name="Norris S.J."/>
            <person name="Muzny D.M."/>
            <person name="Gibbs R.A."/>
            <person name="Fulton L.L."/>
            <person name="Sodergren E."/>
            <person name="Weinstock G.M."/>
            <person name="Smajs D."/>
        </authorList>
    </citation>
    <scope>NUCLEOTIDE SEQUENCE [LARGE SCALE GENOMIC DNA]</scope>
    <source>
        <strain evidence="9">Gauthier</strain>
    </source>
</reference>
<dbReference type="Pfam" id="PF01330">
    <property type="entry name" value="RuvA_N"/>
    <property type="match status" value="1"/>
</dbReference>
<evidence type="ECO:0000256" key="2">
    <source>
        <dbReference type="ARBA" id="ARBA00022763"/>
    </source>
</evidence>
<comment type="similarity">
    <text evidence="6">Belongs to the RuvA family.</text>
</comment>
<dbReference type="Pfam" id="PF14520">
    <property type="entry name" value="HHH_5"/>
    <property type="match status" value="1"/>
</dbReference>
<comment type="function">
    <text evidence="6">The RuvA-RuvB-RuvC complex processes Holliday junction (HJ) DNA during genetic recombination and DNA repair, while the RuvA-RuvB complex plays an important role in the rescue of blocked DNA replication forks via replication fork reversal (RFR). RuvA specifically binds to HJ cruciform DNA, conferring on it an open structure. The RuvB hexamer acts as an ATP-dependent pump, pulling dsDNA into and through the RuvAB complex. HJ branch migration allows RuvC to scan DNA until it finds its consensus sequence, where it cleaves and resolves the cruciform DNA.</text>
</comment>
<dbReference type="Proteomes" id="UP000008192">
    <property type="component" value="Chromosome"/>
</dbReference>
<dbReference type="SMR" id="A0AAU8PH59"/>
<dbReference type="HAMAP" id="MF_00031">
    <property type="entry name" value="DNA_HJ_migration_RuvA"/>
    <property type="match status" value="1"/>
</dbReference>
<dbReference type="NCBIfam" id="TIGR00084">
    <property type="entry name" value="ruvA"/>
    <property type="match status" value="1"/>
</dbReference>
<name>A0AAU8PH59_TREPG</name>
<feature type="domain" description="Helix-hairpin-helix DNA-binding motif class 1" evidence="7">
    <location>
        <begin position="108"/>
        <end position="127"/>
    </location>
</feature>
<keyword evidence="4 6" id="KW-0233">DNA recombination</keyword>
<sequence>MFESISGILTLHERERLCVEVHGIEWEIAVSAYSSAAFGEVGSHVKVFTWLYHREDALRLFGFSNVQERTLFLSLTKVEGIGPKQALKVLSSISSQALCAALDTGDLCALQRIPGIGKKTAQRMLLALKGTLALTDAASCAQSQTDDRAAHPSNLGCAPHAREIEDLVTALVQMGYDRKMAAEVIAQESAALCSVGRSLYEEEATVLKRAILALSIAHPHAVAPAAE</sequence>
<dbReference type="InterPro" id="IPR013849">
    <property type="entry name" value="DNA_helicase_Holl-junc_RuvA_I"/>
</dbReference>
<dbReference type="SUPFAM" id="SSF47781">
    <property type="entry name" value="RuvA domain 2-like"/>
    <property type="match status" value="1"/>
</dbReference>
<dbReference type="Gene3D" id="1.10.150.20">
    <property type="entry name" value="5' to 3' exonuclease, C-terminal subdomain"/>
    <property type="match status" value="1"/>
</dbReference>
<evidence type="ECO:0000313" key="8">
    <source>
        <dbReference type="EMBL" id="AEZ59805.1"/>
    </source>
</evidence>
<dbReference type="RefSeq" id="WP_010881990.1">
    <property type="nucleotide sequence ID" value="NC_016843.1"/>
</dbReference>
<evidence type="ECO:0000313" key="9">
    <source>
        <dbReference type="Proteomes" id="UP000008192"/>
    </source>
</evidence>
<dbReference type="GO" id="GO:0016787">
    <property type="term" value="F:hydrolase activity"/>
    <property type="evidence" value="ECO:0007669"/>
    <property type="project" value="UniProtKB-KW"/>
</dbReference>
<protein>
    <recommendedName>
        <fullName evidence="6">Holliday junction branch migration complex subunit RuvA</fullName>
    </recommendedName>
</protein>
<keyword evidence="2 6" id="KW-0227">DNA damage</keyword>
<dbReference type="InterPro" id="IPR003583">
    <property type="entry name" value="Hlx-hairpin-Hlx_DNA-bd_motif"/>
</dbReference>
<proteinExistence type="inferred from homology"/>
<evidence type="ECO:0000256" key="1">
    <source>
        <dbReference type="ARBA" id="ARBA00022490"/>
    </source>
</evidence>
<feature type="region of interest" description="Domain I" evidence="6">
    <location>
        <begin position="1"/>
        <end position="64"/>
    </location>
</feature>
<dbReference type="KEGG" id="tpg:TPEGAU_0543"/>